<evidence type="ECO:0000256" key="1">
    <source>
        <dbReference type="ARBA" id="ARBA00001946"/>
    </source>
</evidence>
<accession>A0A2U9IS90</accession>
<dbReference type="NCBIfam" id="NF040936">
    <property type="entry name" value="hexpp_archaea"/>
    <property type="match status" value="1"/>
</dbReference>
<protein>
    <submittedName>
        <fullName evidence="7">Geranylgeranyl pyrophosphate synthase</fullName>
    </submittedName>
</protein>
<dbReference type="PROSITE" id="PS00444">
    <property type="entry name" value="POLYPRENYL_SYNTHASE_2"/>
    <property type="match status" value="1"/>
</dbReference>
<dbReference type="PANTHER" id="PTHR12001">
    <property type="entry name" value="GERANYLGERANYL PYROPHOSPHATE SYNTHASE"/>
    <property type="match status" value="1"/>
</dbReference>
<dbReference type="SFLD" id="SFLDS00005">
    <property type="entry name" value="Isoprenoid_Synthase_Type_I"/>
    <property type="match status" value="1"/>
</dbReference>
<dbReference type="SUPFAM" id="SSF48576">
    <property type="entry name" value="Terpenoid synthases"/>
    <property type="match status" value="1"/>
</dbReference>
<dbReference type="OrthoDB" id="26738at2157"/>
<keyword evidence="5" id="KW-0460">Magnesium</keyword>
<keyword evidence="3 6" id="KW-0808">Transferase</keyword>
<sequence>MDLMEFWFRSRSVIDDLVEKFLRESRDWEVMEMSKYIMRDGKRFRGTLMFLFNGALGGEEKEAYPGALATEILHSASLALDDIVDYDEIRRGMKAAWAVYTNRKVIFVSNYLIPTALNVISVYGDKALRISVDLWKDTAVGALKDMYGKDEDYIRTVELKTASLFKLPAMLSSFSSGQSQYLDTLMEAGKDLGVIYQVIDDYVDCVTQEKEKLVGSAKQLYNLTSGKYESFVRLKYSEYKTHYEGLLNSLPLKEEYRDQLIALPDFLAFGLMGEAGIKNKIF</sequence>
<evidence type="ECO:0000256" key="4">
    <source>
        <dbReference type="ARBA" id="ARBA00022723"/>
    </source>
</evidence>
<keyword evidence="4" id="KW-0479">Metal-binding</keyword>
<name>A0A2U9IS90_9CREN</name>
<comment type="similarity">
    <text evidence="2 6">Belongs to the FPP/GGPP synthase family.</text>
</comment>
<evidence type="ECO:0000256" key="2">
    <source>
        <dbReference type="ARBA" id="ARBA00006706"/>
    </source>
</evidence>
<dbReference type="InterPro" id="IPR008949">
    <property type="entry name" value="Isoprenoid_synthase_dom_sf"/>
</dbReference>
<evidence type="ECO:0000256" key="6">
    <source>
        <dbReference type="RuleBase" id="RU004466"/>
    </source>
</evidence>
<dbReference type="GeneID" id="36834316"/>
<organism evidence="7 8">
    <name type="scientific">Metallosphaera hakonensis JCM 8857 = DSM 7519</name>
    <dbReference type="NCBI Taxonomy" id="1293036"/>
    <lineage>
        <taxon>Archaea</taxon>
        <taxon>Thermoproteota</taxon>
        <taxon>Thermoprotei</taxon>
        <taxon>Sulfolobales</taxon>
        <taxon>Sulfolobaceae</taxon>
        <taxon>Metallosphaera</taxon>
    </lineage>
</organism>
<evidence type="ECO:0000313" key="7">
    <source>
        <dbReference type="EMBL" id="AWR98864.1"/>
    </source>
</evidence>
<dbReference type="GO" id="GO:0004659">
    <property type="term" value="F:prenyltransferase activity"/>
    <property type="evidence" value="ECO:0007669"/>
    <property type="project" value="InterPro"/>
</dbReference>
<dbReference type="Gene3D" id="1.10.600.10">
    <property type="entry name" value="Farnesyl Diphosphate Synthase"/>
    <property type="match status" value="1"/>
</dbReference>
<dbReference type="GO" id="GO:0008299">
    <property type="term" value="P:isoprenoid biosynthetic process"/>
    <property type="evidence" value="ECO:0007669"/>
    <property type="project" value="InterPro"/>
</dbReference>
<evidence type="ECO:0000313" key="8">
    <source>
        <dbReference type="Proteomes" id="UP000247586"/>
    </source>
</evidence>
<dbReference type="STRING" id="1293036.GCA_001315825_01638"/>
<reference evidence="7 8" key="1">
    <citation type="submission" date="2018-05" db="EMBL/GenBank/DDBJ databases">
        <title>Complete Genome Sequences of Extremely Thermoacidophilic, Metal-Mobilizing Type-Strain Members of the Archaeal Family Sulfolobaceae: Acidianus brierleyi DSM-1651T, Acidianus sulfidivorans DSM-18786T, Metallosphaera hakonensis DSM-7519T, and Metallosphaera prunae DSM-10039T.</title>
        <authorList>
            <person name="Counts J.A."/>
            <person name="Kelly R.M."/>
        </authorList>
    </citation>
    <scope>NUCLEOTIDE SEQUENCE [LARGE SCALE GENOMIC DNA]</scope>
    <source>
        <strain evidence="7 8">HO1-1</strain>
    </source>
</reference>
<dbReference type="Proteomes" id="UP000247586">
    <property type="component" value="Chromosome"/>
</dbReference>
<proteinExistence type="inferred from homology"/>
<dbReference type="Pfam" id="PF00348">
    <property type="entry name" value="polyprenyl_synt"/>
    <property type="match status" value="1"/>
</dbReference>
<keyword evidence="8" id="KW-1185">Reference proteome</keyword>
<dbReference type="InterPro" id="IPR000092">
    <property type="entry name" value="Polyprenyl_synt"/>
</dbReference>
<dbReference type="InterPro" id="IPR033749">
    <property type="entry name" value="Polyprenyl_synt_CS"/>
</dbReference>
<dbReference type="InterPro" id="IPR053655">
    <property type="entry name" value="HexPP_synthase"/>
</dbReference>
<dbReference type="EMBL" id="CP029287">
    <property type="protein sequence ID" value="AWR98864.1"/>
    <property type="molecule type" value="Genomic_DNA"/>
</dbReference>
<dbReference type="KEGG" id="mhk:DFR87_03200"/>
<dbReference type="RefSeq" id="WP_054836700.1">
    <property type="nucleotide sequence ID" value="NZ_BBBA01000009.1"/>
</dbReference>
<evidence type="ECO:0000256" key="3">
    <source>
        <dbReference type="ARBA" id="ARBA00022679"/>
    </source>
</evidence>
<reference evidence="8" key="2">
    <citation type="submission" date="2020-03" db="EMBL/GenBank/DDBJ databases">
        <title>Complete Genome Sequences of Extremely Thermoacidophilic, Metal-Mobilizing Type-Strain Members of the Archaeal Family Sulfolobaceae: Acidianus brierleyi DSM-1651T, Acidianus sulfidivorans DSM-18786T, Metallosphaera hakonensis DSM-7519T, and Metallosphaera prunae DSM-10039T.</title>
        <authorList>
            <person name="Counts J.A."/>
            <person name="Kelly R.M."/>
        </authorList>
    </citation>
    <scope>NUCLEOTIDE SEQUENCE [LARGE SCALE GENOMIC DNA]</scope>
    <source>
        <strain evidence="8">HO1-1</strain>
    </source>
</reference>
<evidence type="ECO:0000256" key="5">
    <source>
        <dbReference type="ARBA" id="ARBA00022842"/>
    </source>
</evidence>
<dbReference type="GO" id="GO:0046872">
    <property type="term" value="F:metal ion binding"/>
    <property type="evidence" value="ECO:0007669"/>
    <property type="project" value="UniProtKB-KW"/>
</dbReference>
<comment type="cofactor">
    <cofactor evidence="1">
        <name>Mg(2+)</name>
        <dbReference type="ChEBI" id="CHEBI:18420"/>
    </cofactor>
</comment>
<reference evidence="8" key="3">
    <citation type="submission" date="2020-03" db="EMBL/GenBank/DDBJ databases">
        <title>Sequencing and Assembly of Multiple Reported Metal-Biooxidizing Members of the Extremely Thermoacidophilic Archaeal Family Sulfolobaceae.</title>
        <authorList>
            <person name="Counts J.A."/>
            <person name="Kelly R.M."/>
        </authorList>
    </citation>
    <scope>NUCLEOTIDE SEQUENCE [LARGE SCALE GENOMIC DNA]</scope>
    <source>
        <strain evidence="8">HO1-1</strain>
    </source>
</reference>
<dbReference type="PANTHER" id="PTHR12001:SF85">
    <property type="entry name" value="SHORT CHAIN ISOPRENYL DIPHOSPHATE SYNTHASE"/>
    <property type="match status" value="1"/>
</dbReference>
<dbReference type="AlphaFoldDB" id="A0A2U9IS90"/>
<gene>
    <name evidence="7" type="ORF">DFR87_03200</name>
</gene>